<dbReference type="InterPro" id="IPR029058">
    <property type="entry name" value="AB_hydrolase_fold"/>
</dbReference>
<evidence type="ECO:0000313" key="3">
    <source>
        <dbReference type="Proteomes" id="UP001241603"/>
    </source>
</evidence>
<organism evidence="2 3">
    <name type="scientific">Kaistia dalseonensis</name>
    <dbReference type="NCBI Taxonomy" id="410840"/>
    <lineage>
        <taxon>Bacteria</taxon>
        <taxon>Pseudomonadati</taxon>
        <taxon>Pseudomonadota</taxon>
        <taxon>Alphaproteobacteria</taxon>
        <taxon>Hyphomicrobiales</taxon>
        <taxon>Kaistiaceae</taxon>
        <taxon>Kaistia</taxon>
    </lineage>
</organism>
<dbReference type="InterPro" id="IPR050228">
    <property type="entry name" value="Carboxylesterase_BioH"/>
</dbReference>
<proteinExistence type="predicted"/>
<dbReference type="PANTHER" id="PTHR43194:SF2">
    <property type="entry name" value="PEROXISOMAL MEMBRANE PROTEIN LPX1"/>
    <property type="match status" value="1"/>
</dbReference>
<accession>A0ABU0H3N0</accession>
<evidence type="ECO:0000313" key="2">
    <source>
        <dbReference type="EMBL" id="MDQ0436124.1"/>
    </source>
</evidence>
<dbReference type="Pfam" id="PF12697">
    <property type="entry name" value="Abhydrolase_6"/>
    <property type="match status" value="1"/>
</dbReference>
<dbReference type="InterPro" id="IPR000073">
    <property type="entry name" value="AB_hydrolase_1"/>
</dbReference>
<dbReference type="RefSeq" id="WP_266347060.1">
    <property type="nucleotide sequence ID" value="NZ_JAPKNG010000001.1"/>
</dbReference>
<dbReference type="Proteomes" id="UP001241603">
    <property type="component" value="Unassembled WGS sequence"/>
</dbReference>
<dbReference type="Gene3D" id="3.40.50.1820">
    <property type="entry name" value="alpha/beta hydrolase"/>
    <property type="match status" value="1"/>
</dbReference>
<protein>
    <submittedName>
        <fullName evidence="2">Pimeloyl-ACP methyl ester carboxylesterase</fullName>
    </submittedName>
</protein>
<name>A0ABU0H3N0_9HYPH</name>
<gene>
    <name evidence="2" type="ORF">QO014_000494</name>
</gene>
<comment type="caution">
    <text evidence="2">The sequence shown here is derived from an EMBL/GenBank/DDBJ whole genome shotgun (WGS) entry which is preliminary data.</text>
</comment>
<dbReference type="SUPFAM" id="SSF53474">
    <property type="entry name" value="alpha/beta-Hydrolases"/>
    <property type="match status" value="1"/>
</dbReference>
<keyword evidence="3" id="KW-1185">Reference proteome</keyword>
<dbReference type="EMBL" id="JAUSVO010000001">
    <property type="protein sequence ID" value="MDQ0436124.1"/>
    <property type="molecule type" value="Genomic_DNA"/>
</dbReference>
<reference evidence="2 3" key="1">
    <citation type="submission" date="2023-07" db="EMBL/GenBank/DDBJ databases">
        <title>Genomic Encyclopedia of Type Strains, Phase IV (KMG-IV): sequencing the most valuable type-strain genomes for metagenomic binning, comparative biology and taxonomic classification.</title>
        <authorList>
            <person name="Goeker M."/>
        </authorList>
    </citation>
    <scope>NUCLEOTIDE SEQUENCE [LARGE SCALE GENOMIC DNA]</scope>
    <source>
        <strain evidence="2 3">B6-8</strain>
    </source>
</reference>
<evidence type="ECO:0000259" key="1">
    <source>
        <dbReference type="Pfam" id="PF12697"/>
    </source>
</evidence>
<sequence>MSIDAGYAAFRYQSQDGLTLGGRDYGAGQVATLPVVCLPGLTRTARDFDLLAHMLAEAGRRVLVFDYRGRGTSDRDPTGASYNPLVEMQDVLLGMSLRGVTRAIFVGTSRGGIITMLMGTVKRDAIAGVVLNDIGSIIETAGLFRIKSYVGQGEAPRDWDDAVRLIRTTHGRFFPGYSDQDWIDQARLTFAEQDGRPVVDYDPALARGLDAVTPETPPVDLTAAFATLTTVPVMVIRGEETDLLSRATLDAMAATHPGLVAVNVAGEGHPPMLRGPLLSRIAGFIATIG</sequence>
<feature type="domain" description="AB hydrolase-1" evidence="1">
    <location>
        <begin position="35"/>
        <end position="273"/>
    </location>
</feature>
<dbReference type="PANTHER" id="PTHR43194">
    <property type="entry name" value="HYDROLASE ALPHA/BETA FOLD FAMILY"/>
    <property type="match status" value="1"/>
</dbReference>